<dbReference type="GO" id="GO:0016020">
    <property type="term" value="C:membrane"/>
    <property type="evidence" value="ECO:0007669"/>
    <property type="project" value="InterPro"/>
</dbReference>
<feature type="transmembrane region" description="Helical" evidence="2">
    <location>
        <begin position="87"/>
        <end position="111"/>
    </location>
</feature>
<dbReference type="AlphaFoldDB" id="A0A939PQ56"/>
<feature type="transmembrane region" description="Helical" evidence="2">
    <location>
        <begin position="62"/>
        <end position="80"/>
    </location>
</feature>
<feature type="transmembrane region" description="Helical" evidence="2">
    <location>
        <begin position="174"/>
        <end position="194"/>
    </location>
</feature>
<gene>
    <name evidence="4" type="ORF">J4573_36650</name>
</gene>
<feature type="transmembrane region" description="Helical" evidence="2">
    <location>
        <begin position="117"/>
        <end position="134"/>
    </location>
</feature>
<feature type="transmembrane region" description="Helical" evidence="2">
    <location>
        <begin position="206"/>
        <end position="226"/>
    </location>
</feature>
<evidence type="ECO:0000259" key="3">
    <source>
        <dbReference type="Pfam" id="PF00892"/>
    </source>
</evidence>
<dbReference type="SUPFAM" id="SSF103481">
    <property type="entry name" value="Multidrug resistance efflux transporter EmrE"/>
    <property type="match status" value="2"/>
</dbReference>
<reference evidence="4" key="1">
    <citation type="submission" date="2021-03" db="EMBL/GenBank/DDBJ databases">
        <authorList>
            <person name="Kanchanasin P."/>
            <person name="Saeng-In P."/>
            <person name="Phongsopitanun W."/>
            <person name="Yuki M."/>
            <person name="Kudo T."/>
            <person name="Ohkuma M."/>
            <person name="Tanasupawat S."/>
        </authorList>
    </citation>
    <scope>NUCLEOTIDE SEQUENCE</scope>
    <source>
        <strain evidence="4">GKU 128</strain>
    </source>
</reference>
<feature type="domain" description="EamA" evidence="3">
    <location>
        <begin position="151"/>
        <end position="277"/>
    </location>
</feature>
<feature type="domain" description="EamA" evidence="3">
    <location>
        <begin position="2"/>
        <end position="134"/>
    </location>
</feature>
<dbReference type="EMBL" id="JAGEOJ010000017">
    <property type="protein sequence ID" value="MBO2452671.1"/>
    <property type="molecule type" value="Genomic_DNA"/>
</dbReference>
<evidence type="ECO:0000313" key="4">
    <source>
        <dbReference type="EMBL" id="MBO2452671.1"/>
    </source>
</evidence>
<keyword evidence="5" id="KW-1185">Reference proteome</keyword>
<name>A0A939PQ56_9ACTN</name>
<comment type="similarity">
    <text evidence="1">Belongs to the EamA transporter family.</text>
</comment>
<accession>A0A939PQ56</accession>
<dbReference type="InterPro" id="IPR000620">
    <property type="entry name" value="EamA_dom"/>
</dbReference>
<comment type="caution">
    <text evidence="4">The sequence shown here is derived from an EMBL/GenBank/DDBJ whole genome shotgun (WGS) entry which is preliminary data.</text>
</comment>
<dbReference type="Gene3D" id="1.10.3730.20">
    <property type="match status" value="1"/>
</dbReference>
<feature type="transmembrane region" description="Helical" evidence="2">
    <location>
        <begin position="37"/>
        <end position="56"/>
    </location>
</feature>
<evidence type="ECO:0000256" key="2">
    <source>
        <dbReference type="SAM" id="Phobius"/>
    </source>
</evidence>
<keyword evidence="2" id="KW-0812">Transmembrane</keyword>
<dbReference type="Pfam" id="PF00892">
    <property type="entry name" value="EamA"/>
    <property type="match status" value="2"/>
</dbReference>
<feature type="transmembrane region" description="Helical" evidence="2">
    <location>
        <begin position="6"/>
        <end position="25"/>
    </location>
</feature>
<sequence>MNGELMALSAAACYGITHFVCGLLARRVPGLTVSLYAQLGGTAVSILAALALPFGTPTPADLGWGVLSGLGTGLAVAFLYRAMSSGAISVVVPVSDVGAVVIPVLVALLLLGERPPPGGIVGFCVALPALWLVSQSGGRERGNAAPGLRDALIAGVGFAITFLALKPIPLDAGLWPIVASRVASVAMILPLVATMGAPLKAPLRPGLAAAAVGIVGTAATVLYWMAVHHQLAAVATVLAALYPAVPVVLALVFLRERLNRKQVLGLCGAGAAIALIALP</sequence>
<dbReference type="InterPro" id="IPR037185">
    <property type="entry name" value="EmrE-like"/>
</dbReference>
<proteinExistence type="inferred from homology"/>
<evidence type="ECO:0000313" key="5">
    <source>
        <dbReference type="Proteomes" id="UP000669179"/>
    </source>
</evidence>
<feature type="transmembrane region" description="Helical" evidence="2">
    <location>
        <begin position="232"/>
        <end position="254"/>
    </location>
</feature>
<dbReference type="Proteomes" id="UP000669179">
    <property type="component" value="Unassembled WGS sequence"/>
</dbReference>
<dbReference type="RefSeq" id="WP_208260698.1">
    <property type="nucleotide sequence ID" value="NZ_JAGEOJ010000017.1"/>
</dbReference>
<feature type="transmembrane region" description="Helical" evidence="2">
    <location>
        <begin position="146"/>
        <end position="168"/>
    </location>
</feature>
<organism evidence="4 5">
    <name type="scientific">Actinomadura barringtoniae</name>
    <dbReference type="NCBI Taxonomy" id="1427535"/>
    <lineage>
        <taxon>Bacteria</taxon>
        <taxon>Bacillati</taxon>
        <taxon>Actinomycetota</taxon>
        <taxon>Actinomycetes</taxon>
        <taxon>Streptosporangiales</taxon>
        <taxon>Thermomonosporaceae</taxon>
        <taxon>Actinomadura</taxon>
    </lineage>
</organism>
<evidence type="ECO:0000256" key="1">
    <source>
        <dbReference type="ARBA" id="ARBA00007362"/>
    </source>
</evidence>
<keyword evidence="2" id="KW-0472">Membrane</keyword>
<protein>
    <submittedName>
        <fullName evidence="4">DMT family transporter</fullName>
    </submittedName>
</protein>
<keyword evidence="2" id="KW-1133">Transmembrane helix</keyword>